<evidence type="ECO:0000256" key="12">
    <source>
        <dbReference type="PROSITE-ProRule" id="PRU01211"/>
    </source>
</evidence>
<feature type="binding site" evidence="12">
    <location>
        <position position="569"/>
    </location>
    <ligand>
        <name>Zn(2+)</name>
        <dbReference type="ChEBI" id="CHEBI:29105"/>
        <note>catalytic</note>
    </ligand>
</feature>
<dbReference type="Pfam" id="PF00001">
    <property type="entry name" value="7tm_1"/>
    <property type="match status" value="1"/>
</dbReference>
<evidence type="ECO:0000256" key="7">
    <source>
        <dbReference type="ARBA" id="ARBA00023136"/>
    </source>
</evidence>
<evidence type="ECO:0000259" key="17">
    <source>
        <dbReference type="PROSITE" id="PS50262"/>
    </source>
</evidence>
<evidence type="ECO:0000256" key="3">
    <source>
        <dbReference type="ARBA" id="ARBA00022475"/>
    </source>
</evidence>
<evidence type="ECO:0000313" key="20">
    <source>
        <dbReference type="Proteomes" id="UP000736164"/>
    </source>
</evidence>
<dbReference type="InterPro" id="IPR017452">
    <property type="entry name" value="GPCR_Rhodpsn_7TM"/>
</dbReference>
<dbReference type="PRINTS" id="PR00237">
    <property type="entry name" value="GPCRRHODOPSN"/>
</dbReference>
<dbReference type="SUPFAM" id="SSF49899">
    <property type="entry name" value="Concanavalin A-like lectins/glucanases"/>
    <property type="match status" value="4"/>
</dbReference>
<feature type="domain" description="MAM" evidence="16">
    <location>
        <begin position="977"/>
        <end position="1112"/>
    </location>
</feature>
<feature type="non-terminal residue" evidence="19">
    <location>
        <position position="1675"/>
    </location>
</feature>
<comment type="caution">
    <text evidence="12">Lacks conserved residue(s) required for the propagation of feature annotation.</text>
</comment>
<feature type="compositionally biased region" description="Polar residues" evidence="14">
    <location>
        <begin position="98"/>
        <end position="116"/>
    </location>
</feature>
<dbReference type="SUPFAM" id="SSF81321">
    <property type="entry name" value="Family A G protein-coupled receptor-like"/>
    <property type="match status" value="1"/>
</dbReference>
<feature type="binding site" evidence="12">
    <location>
        <position position="573"/>
    </location>
    <ligand>
        <name>Zn(2+)</name>
        <dbReference type="ChEBI" id="CHEBI:29105"/>
        <note>catalytic</note>
    </ligand>
</feature>
<dbReference type="InterPro" id="IPR001506">
    <property type="entry name" value="Peptidase_M12A"/>
</dbReference>
<dbReference type="PROSITE" id="PS50262">
    <property type="entry name" value="G_PROTEIN_RECEP_F1_2"/>
    <property type="match status" value="1"/>
</dbReference>
<dbReference type="Pfam" id="PF00629">
    <property type="entry name" value="MAM"/>
    <property type="match status" value="4"/>
</dbReference>
<keyword evidence="7 15" id="KW-0472">Membrane</keyword>
<dbReference type="PANTHER" id="PTHR24248">
    <property type="entry name" value="ADRENERGIC RECEPTOR-RELATED G-PROTEIN COUPLED RECEPTOR"/>
    <property type="match status" value="1"/>
</dbReference>
<dbReference type="SUPFAM" id="SSF55486">
    <property type="entry name" value="Metalloproteases ('zincins'), catalytic domain"/>
    <property type="match status" value="1"/>
</dbReference>
<dbReference type="CDD" id="cd04280">
    <property type="entry name" value="ZnMc_astacin_like"/>
    <property type="match status" value="1"/>
</dbReference>
<dbReference type="GO" id="GO:0006508">
    <property type="term" value="P:proteolysis"/>
    <property type="evidence" value="ECO:0007669"/>
    <property type="project" value="UniProtKB-KW"/>
</dbReference>
<dbReference type="SMART" id="SM00235">
    <property type="entry name" value="ZnMc"/>
    <property type="match status" value="1"/>
</dbReference>
<dbReference type="SMART" id="SM00137">
    <property type="entry name" value="MAM"/>
    <property type="match status" value="3"/>
</dbReference>
<evidence type="ECO:0000256" key="8">
    <source>
        <dbReference type="ARBA" id="ARBA00023157"/>
    </source>
</evidence>
<keyword evidence="9 13" id="KW-0675">Receptor</keyword>
<feature type="compositionally biased region" description="Polar residues" evidence="14">
    <location>
        <begin position="682"/>
        <end position="696"/>
    </location>
</feature>
<keyword evidence="4 13" id="KW-0812">Transmembrane</keyword>
<comment type="subcellular location">
    <subcellularLocation>
        <location evidence="1">Cell membrane</location>
        <topology evidence="1">Multi-pass membrane protein</topology>
    </subcellularLocation>
</comment>
<dbReference type="Pfam" id="PF01400">
    <property type="entry name" value="Astacin"/>
    <property type="match status" value="1"/>
</dbReference>
<reference evidence="19" key="1">
    <citation type="journal article" date="2021" name="Cell">
        <title>Tracing the genetic footprints of vertebrate landing in non-teleost ray-finned fishes.</title>
        <authorList>
            <person name="Bi X."/>
            <person name="Wang K."/>
            <person name="Yang L."/>
            <person name="Pan H."/>
            <person name="Jiang H."/>
            <person name="Wei Q."/>
            <person name="Fang M."/>
            <person name="Yu H."/>
            <person name="Zhu C."/>
            <person name="Cai Y."/>
            <person name="He Y."/>
            <person name="Gan X."/>
            <person name="Zeng H."/>
            <person name="Yu D."/>
            <person name="Zhu Y."/>
            <person name="Jiang H."/>
            <person name="Qiu Q."/>
            <person name="Yang H."/>
            <person name="Zhang Y.E."/>
            <person name="Wang W."/>
            <person name="Zhu M."/>
            <person name="He S."/>
            <person name="Zhang G."/>
        </authorList>
    </citation>
    <scope>NUCLEOTIDE SEQUENCE</scope>
    <source>
        <strain evidence="19">Allg_001</strain>
    </source>
</reference>
<dbReference type="Gene3D" id="2.60.120.200">
    <property type="match status" value="4"/>
</dbReference>
<feature type="transmembrane region" description="Helical" evidence="15">
    <location>
        <begin position="1635"/>
        <end position="1654"/>
    </location>
</feature>
<accession>A0A8J7NTC8</accession>
<evidence type="ECO:0000256" key="9">
    <source>
        <dbReference type="ARBA" id="ARBA00023170"/>
    </source>
</evidence>
<feature type="binding site" evidence="12">
    <location>
        <position position="579"/>
    </location>
    <ligand>
        <name>Zn(2+)</name>
        <dbReference type="ChEBI" id="CHEBI:29105"/>
        <note>catalytic</note>
    </ligand>
</feature>
<feature type="compositionally biased region" description="Low complexity" evidence="14">
    <location>
        <begin position="120"/>
        <end position="153"/>
    </location>
</feature>
<dbReference type="GO" id="GO:0051379">
    <property type="term" value="F:epinephrine binding"/>
    <property type="evidence" value="ECO:0007669"/>
    <property type="project" value="TreeGrafter"/>
</dbReference>
<dbReference type="PANTHER" id="PTHR24248:SF130">
    <property type="entry name" value="ALPHA-2B ADRENERGIC RECEPTOR"/>
    <property type="match status" value="1"/>
</dbReference>
<dbReference type="InterPro" id="IPR013320">
    <property type="entry name" value="ConA-like_dom_sf"/>
</dbReference>
<feature type="region of interest" description="Disordered" evidence="14">
    <location>
        <begin position="1488"/>
        <end position="1549"/>
    </location>
</feature>
<comment type="similarity">
    <text evidence="13">Belongs to the G-protein coupled receptor 1 family.</text>
</comment>
<gene>
    <name evidence="19" type="primary">Adra2b</name>
    <name evidence="19" type="ORF">GTO95_0018088</name>
</gene>
<comment type="cofactor">
    <cofactor evidence="12">
        <name>Zn(2+)</name>
        <dbReference type="ChEBI" id="CHEBI:29105"/>
    </cofactor>
    <text evidence="12">Binds 1 zinc ion per subunit.</text>
</comment>
<evidence type="ECO:0000256" key="13">
    <source>
        <dbReference type="RuleBase" id="RU000688"/>
    </source>
</evidence>
<dbReference type="InterPro" id="IPR024079">
    <property type="entry name" value="MetalloPept_cat_dom_sf"/>
</dbReference>
<comment type="caution">
    <text evidence="19">The sequence shown here is derived from an EMBL/GenBank/DDBJ whole genome shotgun (WGS) entry which is preliminary data.</text>
</comment>
<keyword evidence="5 15" id="KW-1133">Transmembrane helix</keyword>
<feature type="transmembrane region" description="Helical" evidence="15">
    <location>
        <begin position="1219"/>
        <end position="1243"/>
    </location>
</feature>
<feature type="domain" description="G-protein coupled receptors family 1 profile" evidence="17">
    <location>
        <begin position="1235"/>
        <end position="1651"/>
    </location>
</feature>
<organism evidence="19 20">
    <name type="scientific">Atractosteus spatula</name>
    <name type="common">Alligator gar</name>
    <name type="synonym">Lepisosteus spatula</name>
    <dbReference type="NCBI Taxonomy" id="7917"/>
    <lineage>
        <taxon>Eukaryota</taxon>
        <taxon>Metazoa</taxon>
        <taxon>Chordata</taxon>
        <taxon>Craniata</taxon>
        <taxon>Vertebrata</taxon>
        <taxon>Euteleostomi</taxon>
        <taxon>Actinopterygii</taxon>
        <taxon>Neopterygii</taxon>
        <taxon>Holostei</taxon>
        <taxon>Semionotiformes</taxon>
        <taxon>Lepisosteidae</taxon>
        <taxon>Atractosteus</taxon>
    </lineage>
</organism>
<keyword evidence="12" id="KW-0645">Protease</keyword>
<keyword evidence="10 13" id="KW-0807">Transducer</keyword>
<keyword evidence="12" id="KW-0862">Zinc</keyword>
<dbReference type="GO" id="GO:0005886">
    <property type="term" value="C:plasma membrane"/>
    <property type="evidence" value="ECO:0007669"/>
    <property type="project" value="UniProtKB-SubCell"/>
</dbReference>
<dbReference type="PROSITE" id="PS50060">
    <property type="entry name" value="MAM_2"/>
    <property type="match status" value="4"/>
</dbReference>
<evidence type="ECO:0000256" key="14">
    <source>
        <dbReference type="SAM" id="MobiDB-lite"/>
    </source>
</evidence>
<evidence type="ECO:0000313" key="19">
    <source>
        <dbReference type="EMBL" id="MBN3317499.1"/>
    </source>
</evidence>
<protein>
    <recommendedName>
        <fullName evidence="2">Alpha-2B adrenergic receptor</fullName>
    </recommendedName>
    <alternativeName>
        <fullName evidence="11">Alpha-2B adrenoreceptor</fullName>
    </alternativeName>
</protein>
<keyword evidence="3" id="KW-1003">Cell membrane</keyword>
<feature type="region of interest" description="Disordered" evidence="14">
    <location>
        <begin position="1414"/>
        <end position="1443"/>
    </location>
</feature>
<evidence type="ECO:0000259" key="16">
    <source>
        <dbReference type="PROSITE" id="PS50060"/>
    </source>
</evidence>
<feature type="domain" description="MAM" evidence="16">
    <location>
        <begin position="347"/>
        <end position="426"/>
    </location>
</feature>
<dbReference type="PRINTS" id="PR01103">
    <property type="entry name" value="ADRENERGICR"/>
</dbReference>
<feature type="domain" description="MAM" evidence="16">
    <location>
        <begin position="162"/>
        <end position="317"/>
    </location>
</feature>
<feature type="compositionally biased region" description="Low complexity" evidence="14">
    <location>
        <begin position="1507"/>
        <end position="1523"/>
    </location>
</feature>
<feature type="domain" description="Peptidase M12A" evidence="18">
    <location>
        <begin position="479"/>
        <end position="668"/>
    </location>
</feature>
<dbReference type="PROSITE" id="PS00237">
    <property type="entry name" value="G_PROTEIN_RECEP_F1_1"/>
    <property type="match status" value="1"/>
</dbReference>
<feature type="region of interest" description="Disordered" evidence="14">
    <location>
        <begin position="719"/>
        <end position="759"/>
    </location>
</feature>
<evidence type="ECO:0000259" key="18">
    <source>
        <dbReference type="PROSITE" id="PS51864"/>
    </source>
</evidence>
<dbReference type="InterPro" id="IPR034035">
    <property type="entry name" value="Astacin-like_dom"/>
</dbReference>
<dbReference type="SMART" id="SM01381">
    <property type="entry name" value="7TM_GPCR_Srsx"/>
    <property type="match status" value="1"/>
</dbReference>
<feature type="transmembrane region" description="Helical" evidence="15">
    <location>
        <begin position="1294"/>
        <end position="1314"/>
    </location>
</feature>
<dbReference type="Gene3D" id="1.20.1070.10">
    <property type="entry name" value="Rhodopsin 7-helix transmembrane proteins"/>
    <property type="match status" value="2"/>
</dbReference>
<evidence type="ECO:0000256" key="4">
    <source>
        <dbReference type="ARBA" id="ARBA00022692"/>
    </source>
</evidence>
<feature type="non-terminal residue" evidence="19">
    <location>
        <position position="1"/>
    </location>
</feature>
<evidence type="ECO:0000256" key="5">
    <source>
        <dbReference type="ARBA" id="ARBA00022989"/>
    </source>
</evidence>
<feature type="transmembrane region" description="Helical" evidence="15">
    <location>
        <begin position="1594"/>
        <end position="1615"/>
    </location>
</feature>
<keyword evidence="8" id="KW-1015">Disulfide bond</keyword>
<dbReference type="Proteomes" id="UP000736164">
    <property type="component" value="Unassembled WGS sequence"/>
</dbReference>
<feature type="region of interest" description="Disordered" evidence="14">
    <location>
        <begin position="682"/>
        <end position="706"/>
    </location>
</feature>
<keyword evidence="12" id="KW-0378">Hydrolase</keyword>
<keyword evidence="12" id="KW-0482">Metalloprotease</keyword>
<feature type="domain" description="MAM" evidence="16">
    <location>
        <begin position="791"/>
        <end position="953"/>
    </location>
</feature>
<dbReference type="FunFam" id="3.40.390.10:FF:000065">
    <property type="entry name" value="Metalloendopeptidase"/>
    <property type="match status" value="1"/>
</dbReference>
<keyword evidence="6 13" id="KW-0297">G-protein coupled receptor</keyword>
<dbReference type="InterPro" id="IPR006026">
    <property type="entry name" value="Peptidase_Metallo"/>
</dbReference>
<evidence type="ECO:0000256" key="10">
    <source>
        <dbReference type="ARBA" id="ARBA00023224"/>
    </source>
</evidence>
<feature type="region of interest" description="Disordered" evidence="14">
    <location>
        <begin position="1"/>
        <end position="154"/>
    </location>
</feature>
<dbReference type="InterPro" id="IPR000998">
    <property type="entry name" value="MAM_dom"/>
</dbReference>
<dbReference type="PROSITE" id="PS51864">
    <property type="entry name" value="ASTACIN"/>
    <property type="match status" value="1"/>
</dbReference>
<dbReference type="InterPro" id="IPR000276">
    <property type="entry name" value="GPCR_Rhodpsn"/>
</dbReference>
<evidence type="ECO:0000256" key="1">
    <source>
        <dbReference type="ARBA" id="ARBA00004651"/>
    </source>
</evidence>
<sequence>MSASCGQGSWQGGLAPEQRTGGFLGGARDWTRTALDTAAEAGFPRSLQEQGTDEGRWGDESSPVTRLFCFPRPRGPRAGARASLRRALVRAPERQWPAQDSNPGHFSFLKSSSSRQEAMLQDSGLQNSSSSPLPSSSPAKQSTSISPPVQSSSATGPFDSADLCDFELDLCNWTQSAADEFDWSLHRERPDTKDPCHSKPGQYLYIQAAFPLQSGQTAVLQSGELSGEVCLSFWYSIFGPGVGSLAVYVQSLTFPSGQHMVWSDSGSESRLWYLEKLDISGVGMEKYRILFVGTIGNRYCGDAALDDVQVQKGVCLPQHRPLHFRRAERSGPSPTSGTTASSNTTSLFCSFEGSLCGWSQCQRDSFDWRLHAPLAPRQENCIQQREQYLYIMAAFPREHGQTAVLMSPVLQESVCLSFWYSILGQGVAAPGSKPFQISPETVLALAAGPHSAETLEELKKGNEDAFAEGDIILPADRNANVRGVWPTTNGRISIPYEISSDLASKVDDINKGFRMISSSTCIRFHQRTTETNYLYFVYSTGCASYVGNLQQGPQNVFVGNGCSDGNLAHELIHALGFHHEQSRMDRDNYITIQWQNVMSGKENNFEMKEGDTLGLPYDMDSIMHYGEFFFSSNGEATIVPKSGGVKIGQRTHLSVLDIKRINKLYRCDSLEVMALEQNLIQSPTVNSGPSNSTSSPAAYGGIEPTGTLGWAAEGELHTSSTAGAPTSYMGFPGSPVSHSPTERAQDMSHTEPPTSGPVTEVGWQEFTGTTEQPAERSTEGPSPSLLNRLKRACDFEGVLCGWSQANSDDLDWELHHETLVPPSADDQDRCSNLTRQYLYIRAGFPWQSGQTAVLQSGELSGEVCLSFWYSIFGPGVGSLAVLVQYSTTPNDKLQVWAGRGQHSRQWFFKTLDITGKPGQTFKASLAATGTLASDYCGDTALDVVQVERGVCGGQRLMREGQRLPRSSAPPASPSPGLLCDFESSPCSWTQWQDDDFDWGVHQEEELTVDGPQQEPKGDCPKSQGQYLYIEVVAPRVSGQTAVLMSPVLQGSVCLSFWYSILGQGVGSLSVYVLYTDGPDSWRQLWVGQGSGVRTWAFAQVELLTEPEQAFQVRPLLPEVLVRAVMVMQTWRTEFSWSLRGKRGHRSTRPKRERMRRPCLSVGSRTCAVRRSFTGLDAPAERACLSLPSSGNASGGGGGATQVCNESVLRLSPYSPQATAAFATVITFMILFTIFGNVLVIIAVLTSRSLKAPQNLFLVSLAAADILVATLIIPFSLANELMGYWYFKAVWCEIFLALDVLFCTSSIVHLCAISLDRYWSVSRAIQYNAKRTPRRIKATILVVWLIAAIISFPPLLSMNKKQGVAGDGRPQCELNDERWYILSSSIGSFFAPCLIMILVYVRIYQIAKQRTRRLPGEAQKGGGSFSTVPTPEDAELHHTNGKPPALAWPSALNVAIPTQPPCKATVDSSDLLQAPSPLPSPLPSLALSLSASSAQQGAGARREKAALDDSSSSSEPEAEGGQPNRGKKKGNGKAGPREGGTSPGSDYNSPHTSIWRYGATIATARGEVFMVRRSKPEGTPNTARRKAAVNREKRFTFVLAVVIGVFVLCWFPFFFSYSLQAVCPTACRLPAPVFKFFFWIGYCNSSVNPVIYTIFNKDFRRAFKKILCQDTKGTFF</sequence>
<dbReference type="InterPro" id="IPR002233">
    <property type="entry name" value="ADR_fam"/>
</dbReference>
<feature type="transmembrane region" description="Helical" evidence="15">
    <location>
        <begin position="1378"/>
        <end position="1402"/>
    </location>
</feature>
<dbReference type="FunFam" id="1.20.1070.10:FF:000100">
    <property type="entry name" value="alpha-2B adrenergic receptor"/>
    <property type="match status" value="1"/>
</dbReference>
<feature type="transmembrane region" description="Helical" evidence="15">
    <location>
        <begin position="1335"/>
        <end position="1355"/>
    </location>
</feature>
<dbReference type="CDD" id="cd15321">
    <property type="entry name" value="7tmA_alpha2B_AR"/>
    <property type="match status" value="1"/>
</dbReference>
<feature type="compositionally biased region" description="Low complexity" evidence="14">
    <location>
        <begin position="1488"/>
        <end position="1498"/>
    </location>
</feature>
<dbReference type="CDD" id="cd06263">
    <property type="entry name" value="MAM"/>
    <property type="match status" value="3"/>
</dbReference>
<dbReference type="GO" id="GO:0008270">
    <property type="term" value="F:zinc ion binding"/>
    <property type="evidence" value="ECO:0007669"/>
    <property type="project" value="UniProtKB-UniRule"/>
</dbReference>
<dbReference type="GO" id="GO:0071881">
    <property type="term" value="P:adenylate cyclase-inhibiting adrenergic receptor signaling pathway"/>
    <property type="evidence" value="ECO:0007669"/>
    <property type="project" value="UniProtKB-ARBA"/>
</dbReference>
<evidence type="ECO:0000256" key="6">
    <source>
        <dbReference type="ARBA" id="ARBA00023040"/>
    </source>
</evidence>
<feature type="transmembrane region" description="Helical" evidence="15">
    <location>
        <begin position="1255"/>
        <end position="1274"/>
    </location>
</feature>
<feature type="active site" evidence="12">
    <location>
        <position position="570"/>
    </location>
</feature>
<dbReference type="Gene3D" id="3.40.390.10">
    <property type="entry name" value="Collagenase (Catalytic Domain)"/>
    <property type="match status" value="1"/>
</dbReference>
<evidence type="ECO:0000256" key="11">
    <source>
        <dbReference type="ARBA" id="ARBA00031735"/>
    </source>
</evidence>
<evidence type="ECO:0000256" key="15">
    <source>
        <dbReference type="SAM" id="Phobius"/>
    </source>
</evidence>
<name>A0A8J7NTC8_ATRSP</name>
<dbReference type="GO" id="GO:0004938">
    <property type="term" value="F:alpha2-adrenergic receptor activity"/>
    <property type="evidence" value="ECO:0007669"/>
    <property type="project" value="TreeGrafter"/>
</dbReference>
<evidence type="ECO:0000256" key="2">
    <source>
        <dbReference type="ARBA" id="ARBA00019305"/>
    </source>
</evidence>
<dbReference type="EMBL" id="JAAWVO010035689">
    <property type="protein sequence ID" value="MBN3317499.1"/>
    <property type="molecule type" value="Genomic_DNA"/>
</dbReference>
<keyword evidence="20" id="KW-1185">Reference proteome</keyword>
<dbReference type="GO" id="GO:0004222">
    <property type="term" value="F:metalloendopeptidase activity"/>
    <property type="evidence" value="ECO:0007669"/>
    <property type="project" value="UniProtKB-UniRule"/>
</dbReference>
<keyword evidence="12" id="KW-0479">Metal-binding</keyword>
<proteinExistence type="inferred from homology"/>
<feature type="compositionally biased region" description="Basic and acidic residues" evidence="14">
    <location>
        <begin position="740"/>
        <end position="749"/>
    </location>
</feature>